<dbReference type="PROSITE" id="PS50053">
    <property type="entry name" value="UBIQUITIN_2"/>
    <property type="match status" value="1"/>
</dbReference>
<dbReference type="GO" id="GO:0005829">
    <property type="term" value="C:cytosol"/>
    <property type="evidence" value="ECO:0007669"/>
    <property type="project" value="TreeGrafter"/>
</dbReference>
<organism evidence="4 5">
    <name type="scientific">Paramecium octaurelia</name>
    <dbReference type="NCBI Taxonomy" id="43137"/>
    <lineage>
        <taxon>Eukaryota</taxon>
        <taxon>Sar</taxon>
        <taxon>Alveolata</taxon>
        <taxon>Ciliophora</taxon>
        <taxon>Intramacronucleata</taxon>
        <taxon>Oligohymenophorea</taxon>
        <taxon>Peniculida</taxon>
        <taxon>Parameciidae</taxon>
        <taxon>Paramecium</taxon>
    </lineage>
</organism>
<dbReference type="PROSITE" id="PS00973">
    <property type="entry name" value="USP_2"/>
    <property type="match status" value="1"/>
</dbReference>
<dbReference type="Pfam" id="PF22900">
    <property type="entry name" value="UCH_UBL1"/>
    <property type="match status" value="1"/>
</dbReference>
<protein>
    <recommendedName>
        <fullName evidence="6">USP domain-containing protein</fullName>
    </recommendedName>
</protein>
<dbReference type="PROSITE" id="PS50235">
    <property type="entry name" value="USP_3"/>
    <property type="match status" value="1"/>
</dbReference>
<feature type="domain" description="USP" evidence="3">
    <location>
        <begin position="1631"/>
        <end position="1963"/>
    </location>
</feature>
<dbReference type="PANTHER" id="PTHR24006">
    <property type="entry name" value="UBIQUITIN CARBOXYL-TERMINAL HYDROLASE"/>
    <property type="match status" value="1"/>
</dbReference>
<accession>A0A8S1T1R2</accession>
<dbReference type="OMA" id="CICFMNA"/>
<dbReference type="PANTHER" id="PTHR24006:SF827">
    <property type="entry name" value="UBIQUITIN CARBOXYL-TERMINAL HYDROLASE 34"/>
    <property type="match status" value="1"/>
</dbReference>
<dbReference type="InterPro" id="IPR028889">
    <property type="entry name" value="USP"/>
</dbReference>
<evidence type="ECO:0000259" key="2">
    <source>
        <dbReference type="PROSITE" id="PS50053"/>
    </source>
</evidence>
<dbReference type="InterPro" id="IPR055176">
    <property type="entry name" value="UBP24/USP9X/USP9Y_UBL"/>
</dbReference>
<evidence type="ECO:0008006" key="6">
    <source>
        <dbReference type="Google" id="ProtNLM"/>
    </source>
</evidence>
<dbReference type="GO" id="GO:0005634">
    <property type="term" value="C:nucleus"/>
    <property type="evidence" value="ECO:0007669"/>
    <property type="project" value="TreeGrafter"/>
</dbReference>
<keyword evidence="5" id="KW-1185">Reference proteome</keyword>
<dbReference type="FunFam" id="3.90.70.10:FF:000022">
    <property type="entry name" value="Ubiquitin carboxyl-terminal hydrolase 24"/>
    <property type="match status" value="1"/>
</dbReference>
<dbReference type="InterPro" id="IPR001394">
    <property type="entry name" value="Peptidase_C19_UCH"/>
</dbReference>
<dbReference type="GO" id="GO:0016579">
    <property type="term" value="P:protein deubiquitination"/>
    <property type="evidence" value="ECO:0007669"/>
    <property type="project" value="InterPro"/>
</dbReference>
<evidence type="ECO:0000259" key="3">
    <source>
        <dbReference type="PROSITE" id="PS50235"/>
    </source>
</evidence>
<keyword evidence="1" id="KW-0597">Phosphoprotein</keyword>
<name>A0A8S1T1R2_PAROT</name>
<evidence type="ECO:0000256" key="1">
    <source>
        <dbReference type="ARBA" id="ARBA00022553"/>
    </source>
</evidence>
<dbReference type="FunFam" id="3.10.20.90:FF:000626">
    <property type="entry name" value="Clan CA, family C19, ubiquitin hydrolase-like cysteine peptidase"/>
    <property type="match status" value="1"/>
</dbReference>
<dbReference type="Proteomes" id="UP000683925">
    <property type="component" value="Unassembled WGS sequence"/>
</dbReference>
<comment type="caution">
    <text evidence="4">The sequence shown here is derived from an EMBL/GenBank/DDBJ whole genome shotgun (WGS) entry which is preliminary data.</text>
</comment>
<reference evidence="4" key="1">
    <citation type="submission" date="2021-01" db="EMBL/GenBank/DDBJ databases">
        <authorList>
            <consortium name="Genoscope - CEA"/>
            <person name="William W."/>
        </authorList>
    </citation>
    <scope>NUCLEOTIDE SEQUENCE</scope>
</reference>
<evidence type="ECO:0000313" key="4">
    <source>
        <dbReference type="EMBL" id="CAD8147245.1"/>
    </source>
</evidence>
<dbReference type="OrthoDB" id="289038at2759"/>
<proteinExistence type="predicted"/>
<gene>
    <name evidence="4" type="ORF">POCTA_138.1.T0190337</name>
</gene>
<evidence type="ECO:0000313" key="5">
    <source>
        <dbReference type="Proteomes" id="UP000683925"/>
    </source>
</evidence>
<sequence length="2839" mass="335298">MSRELQNMKLLLSEIEKIQTIQTYQQYEPIVQALLGVQQYMNESKTSEAGQYVPELVSMSISHIMNHMHYPDQILIMVEKFIKSVLLYINKNIFDEKISIIFCKIMDPNSMIYQNNDLSTNWHDQFIAYSYAKNNEYKQFVDNLKEDTYIDCIRSCQTTNRLNWNRAIVEKKQEDLVIVRFLNEKPNQQIFNIKSGYLMPYKTRSLRLDSMFNLQEKQAVLATQNDKWILSTIVNRIETSHIENVITYTIRFHFQSILDESKENEKNYKGQSRYHDEQLTACSPRLALCGDHIPRKSNSNEQFIDDSYDILYEQDYQTKKFYAILRPRYSQSSLLIRLINYFGSLGGFDQILAVQSVDILANYMHGLGNIHAQMYRYFCQEYVPQLQALRQAILHPDEQSFRNMGREKINLIIQAYRLLLDRIMTDDQRKEWLQSLGLEFVQICFNGKFLDKKIIGLKLLTDLLKQADQDKSPEFILEWIERQGIFESLFHHSTHLQLLERTKDLIKIYLTIDGAFNLKYLSIVWDLMQSNDKEVRSIIFKLFNDIATFMSDYQAQYFLEQIKKLSKDLILIEHVQLLCKMNKNRINQQYLFSQVIEILWDIIEYVGQQGKTILEDQSRTHFIELIQFLNDKDIKRQMIQKLIANIKQQKVESSSLKVLQQIISTFLPQQKLQQCKYRFQQTDENNPLQNAKNNFADQKQGYDLYEEFIKGLIQQQKVHHTLRESIDNLYSQNLGINPDDPNETTLYINKLQERLNLIQTLIMIYGTAADMIDQQFLDLIWNKHILKPVCKLEGEIVSCWLRDLIEKDECFSSMQLSHFYQRLLRSDSHLNENAFKCFKLILYYVNQKEYRIQRQSLILNQICDEYGNLLSTTNANNQEKDEQMDFQIMVDVKEILGIQYLWHIVLNSSLDSAIKLLVKLNLSQQEQFIQQILDKMKSQDEQTILRCFDILRELLNETEKYGIGQLLSLDGLVKGEQFKININNDIGNAQQSNNVTITVHQSLTIFELRKLIAQEIKTSWEQIKLFRNGIVIQETENGKTLKQLSIKKSDFLKVGKRNTKPIPKVPLTEDNKLSPMFLKVIKDLFNQYSTNERMSLDQFAQFAVKSSKSESIKQDEKIYQIFGQYSNQGEYLTLENLIAFFQNCCLQQQNQQVVWQNLYAFGYRNDLSLMNTDDIRFDQSKLPRHYLAQNQQFYQLTRILMADTNKVAQECWKLLCSLPIFGAAKERLLNFEDLSQDTSFQLIYSLKIIEYLLQNQEYCRHFIIKQGFMQLQSILNNLQNQDGVIRKLGQLTILNIFTKYIAAQFRSKFNKIFEIQQHVKQPLSVSLDLIGQLLQGKCQVLDNKAWQKVKESQEFLELAKQISDLDIKLDYANLLKYLINTPLDINEDRQLIEYFLVLITTLIGFNLDNCTNFFIQEINQIKQRYKQLLFAPKQLLIRKFTINSLYLIYRCQKTILNKIIIQMLKDIFPPLENKDSQCYFDLLAKLILEEKHSDKELANTIILKLYDYEPNESRVTFSADKTYIGLLSILESLCTVDSSILTTQLIRYLYAVHLFYFKLIQFQLKSDKQISQNYVKSKSPESRKIVYRLIIQHLKQNFNLDLIDLQTVLKQIGLYESFEVKLMPKSSHGYVGIRNLGCICFMNAMMQQFFMTPEFRYCMLRAEDGVDENIIQHKDNQGFYYQIDDNPFHQFQKMLASLDLSDRADFNPYQFCLTYKDYQNQPLNVSMQQDAQEFLNQFFDRLDNQLKGKGWQQFIEAIYGGYLCSQMICNGCQTKREKFDLFYTLSLKVKDVKSLYESFESMIQGEVIKDYKCEQCQQKNDLIKRQCLSKLPNVLIVHLQRIVFNLDLYMNEKLSSHLEFPHLLNLSKYTREALSDLEFKQDSYYQYKLKGVVVHQGTAECGHYYSLINTKDDKWLKFNDSVIEEFDINLLSYECFGGKQSEIRQGFQPMGSTNAYILVYERTQKETVELKFCNQKQKQEIMSKFECELEQNSNLVVKMNYQTMAKQFISEALYGEIQYDNHKFMMERHIYSDEFFRFVKEIAEAYPFPPQYQLITNIDQMPEYYGIYSNYQEVQNGEQAADLLSNLTYITIELLCRASDHASIKDYVLVIINLINIIPTRIFSIFQSMIINRQNRVFEVLLCAPNYQVRQAIQQILLHYINVISYIHAFMLNTSLLFQYDQDNSEDQCERFIVHFLINLLQKLQNDVAKNASKFSQYFNFWKLFVLSNQINVFFANSIELVAILADFFMEKQSPRGLENNQCYEFLYDQKIPIANQNVIPFYSPLFQCIDYLLQNEDYQLTKNDRMCIESINFYKKALKECQDFDTLQSIILKVVFNNLTLSREIIEILLEEIQNANQENLGPFLKLAESLVNIKDNMQPDRIQWILGYPQPYYQDNYQTGCPTNLSQQFITYLTQIGCQNETISILNQLFSNRKVYLNLAIQMMNMLLRVMNSNKPVFSYVIHLPPPSYLYAKYTDWFESFLNEFKEDCIKYPAMADQIFFNRELELQQTIKQWEIFKTNFNQMTQLRLYDPMQSNYIIGNILETETNQGETQVNNVYLETHESLVYYIHSNPNRFSNKAFPQAILKDNIYIQSSKIEPTSNIFYILNNDEYFQQNEGFQSRGQGPATILQENLENIYSNEIGYEEQQQVNDDFINELWNNNKNSYQNQNVLRQKQVFQQPEQDIKQEQQYVECNLQIQVDQLLKRFMINNQTDQTVFVTYKIILKPDSQINFISPTYVCKIIPPYSIRHLTTIMKTVPLMDWGNFDFNLSVVLSNENNNNNNQKQQPKQQVQTAADAQTTDKLNQMSLREEIQCPQCTFLQSSLNHFCELCQFSLK</sequence>
<dbReference type="InterPro" id="IPR000626">
    <property type="entry name" value="Ubiquitin-like_dom"/>
</dbReference>
<dbReference type="InterPro" id="IPR050164">
    <property type="entry name" value="Peptidase_C19"/>
</dbReference>
<dbReference type="EMBL" id="CAJJDP010000019">
    <property type="protein sequence ID" value="CAD8147245.1"/>
    <property type="molecule type" value="Genomic_DNA"/>
</dbReference>
<dbReference type="InterPro" id="IPR018200">
    <property type="entry name" value="USP_CS"/>
</dbReference>
<dbReference type="GO" id="GO:0004843">
    <property type="term" value="F:cysteine-type deubiquitinase activity"/>
    <property type="evidence" value="ECO:0007669"/>
    <property type="project" value="InterPro"/>
</dbReference>
<feature type="domain" description="Ubiquitin-like" evidence="2">
    <location>
        <begin position="978"/>
        <end position="1061"/>
    </location>
</feature>
<dbReference type="Pfam" id="PF00443">
    <property type="entry name" value="UCH"/>
    <property type="match status" value="1"/>
</dbReference>